<keyword evidence="5" id="KW-1185">Reference proteome</keyword>
<dbReference type="CDD" id="cd00833">
    <property type="entry name" value="PKS"/>
    <property type="match status" value="1"/>
</dbReference>
<dbReference type="InterPro" id="IPR020841">
    <property type="entry name" value="PKS_Beta-ketoAc_synthase_dom"/>
</dbReference>
<dbReference type="InterPro" id="IPR016039">
    <property type="entry name" value="Thiolase-like"/>
</dbReference>
<dbReference type="Pfam" id="PF02801">
    <property type="entry name" value="Ketoacyl-synt_C"/>
    <property type="match status" value="1"/>
</dbReference>
<evidence type="ECO:0000313" key="4">
    <source>
        <dbReference type="EMBL" id="RMI28373.1"/>
    </source>
</evidence>
<keyword evidence="1 2" id="KW-0808">Transferase</keyword>
<protein>
    <submittedName>
        <fullName evidence="4">Polyketide synthase</fullName>
    </submittedName>
</protein>
<evidence type="ECO:0000256" key="2">
    <source>
        <dbReference type="RuleBase" id="RU003694"/>
    </source>
</evidence>
<dbReference type="OrthoDB" id="9778690at2"/>
<dbReference type="PROSITE" id="PS00606">
    <property type="entry name" value="KS3_1"/>
    <property type="match status" value="1"/>
</dbReference>
<evidence type="ECO:0000313" key="5">
    <source>
        <dbReference type="Proteomes" id="UP000279275"/>
    </source>
</evidence>
<evidence type="ECO:0000259" key="3">
    <source>
        <dbReference type="PROSITE" id="PS52004"/>
    </source>
</evidence>
<sequence length="438" mass="44902">MSGTDDPIVIAGMAVEAPGGIDTLTGYWAALEQGRELLEPLPRDRDWPIREMLSVHEHDGWGTIPDAGGFLTGATVFDPQFFGMSPREAVAADPQQRVALRVAWRALEQAGINPARLDGAEVGCFLGVSAMEYGPLVAEVNEHSGFRVVGKMQAAVAGRISHALGLTGPALTVDAACASSLAALHQAAAAVRAGECEWALAGAVCVMGSPAAFYEFAKNKAQAADGHCRPYAEGAAGTVWGEGAGVVVVERESRSRAMGHRVYGRILATRVNHNGGGAPLAVPSAAAQERLIRATLDAAGLDPALVGMIEGHGTATAVGDPIELAALAATYGAAHQSSDPVLLGSVKSNLGHAQAASGLLGLIKLLLCGAHGTVAPTLHAGEPTTAVDWAHSGLRLATTPQPWHPVDGIRYGAVSSFGVTGTNAHAVLALPALEDTHA</sequence>
<name>A0A3M2KVY2_9NOCA</name>
<dbReference type="EMBL" id="RFFH01000022">
    <property type="protein sequence ID" value="RMI28373.1"/>
    <property type="molecule type" value="Genomic_DNA"/>
</dbReference>
<dbReference type="GO" id="GO:0004315">
    <property type="term" value="F:3-oxoacyl-[acyl-carrier-protein] synthase activity"/>
    <property type="evidence" value="ECO:0007669"/>
    <property type="project" value="InterPro"/>
</dbReference>
<reference evidence="4 5" key="1">
    <citation type="submission" date="2018-10" db="EMBL/GenBank/DDBJ databases">
        <title>Isolation from cow dung.</title>
        <authorList>
            <person name="Ling L."/>
        </authorList>
    </citation>
    <scope>NUCLEOTIDE SEQUENCE [LARGE SCALE GENOMIC DNA]</scope>
    <source>
        <strain evidence="4 5">NEAU-LL90</strain>
    </source>
</reference>
<dbReference type="Gene3D" id="3.40.47.10">
    <property type="match status" value="1"/>
</dbReference>
<dbReference type="InterPro" id="IPR018201">
    <property type="entry name" value="Ketoacyl_synth_AS"/>
</dbReference>
<dbReference type="Proteomes" id="UP000279275">
    <property type="component" value="Unassembled WGS sequence"/>
</dbReference>
<dbReference type="RefSeq" id="WP_122191617.1">
    <property type="nucleotide sequence ID" value="NZ_RFFH01000022.1"/>
</dbReference>
<dbReference type="PANTHER" id="PTHR43775:SF51">
    <property type="entry name" value="INACTIVE PHENOLPHTHIOCEROL SYNTHESIS POLYKETIDE SYNTHASE TYPE I PKS1-RELATED"/>
    <property type="match status" value="1"/>
</dbReference>
<dbReference type="GO" id="GO:0006633">
    <property type="term" value="P:fatty acid biosynthetic process"/>
    <property type="evidence" value="ECO:0007669"/>
    <property type="project" value="InterPro"/>
</dbReference>
<feature type="domain" description="Ketosynthase family 3 (KS3)" evidence="3">
    <location>
        <begin position="5"/>
        <end position="430"/>
    </location>
</feature>
<dbReference type="SUPFAM" id="SSF53901">
    <property type="entry name" value="Thiolase-like"/>
    <property type="match status" value="1"/>
</dbReference>
<organism evidence="4 5">
    <name type="scientific">Nocardia stercoris</name>
    <dbReference type="NCBI Taxonomy" id="2483361"/>
    <lineage>
        <taxon>Bacteria</taxon>
        <taxon>Bacillati</taxon>
        <taxon>Actinomycetota</taxon>
        <taxon>Actinomycetes</taxon>
        <taxon>Mycobacteriales</taxon>
        <taxon>Nocardiaceae</taxon>
        <taxon>Nocardia</taxon>
    </lineage>
</organism>
<dbReference type="Pfam" id="PF00109">
    <property type="entry name" value="ketoacyl-synt"/>
    <property type="match status" value="1"/>
</dbReference>
<accession>A0A3M2KVY2</accession>
<dbReference type="GO" id="GO:0004312">
    <property type="term" value="F:fatty acid synthase activity"/>
    <property type="evidence" value="ECO:0007669"/>
    <property type="project" value="TreeGrafter"/>
</dbReference>
<dbReference type="PANTHER" id="PTHR43775">
    <property type="entry name" value="FATTY ACID SYNTHASE"/>
    <property type="match status" value="1"/>
</dbReference>
<dbReference type="PROSITE" id="PS52004">
    <property type="entry name" value="KS3_2"/>
    <property type="match status" value="1"/>
</dbReference>
<dbReference type="InterPro" id="IPR014031">
    <property type="entry name" value="Ketoacyl_synth_C"/>
</dbReference>
<comment type="caution">
    <text evidence="4">The sequence shown here is derived from an EMBL/GenBank/DDBJ whole genome shotgun (WGS) entry which is preliminary data.</text>
</comment>
<dbReference type="InterPro" id="IPR050091">
    <property type="entry name" value="PKS_NRPS_Biosynth_Enz"/>
</dbReference>
<dbReference type="SMART" id="SM00825">
    <property type="entry name" value="PKS_KS"/>
    <property type="match status" value="1"/>
</dbReference>
<dbReference type="AlphaFoldDB" id="A0A3M2KVY2"/>
<dbReference type="InterPro" id="IPR014030">
    <property type="entry name" value="Ketoacyl_synth_N"/>
</dbReference>
<gene>
    <name evidence="4" type="ORF">EBN03_30445</name>
</gene>
<evidence type="ECO:0000256" key="1">
    <source>
        <dbReference type="ARBA" id="ARBA00022679"/>
    </source>
</evidence>
<comment type="similarity">
    <text evidence="2">Belongs to the thiolase-like superfamily. Beta-ketoacyl-ACP synthases family.</text>
</comment>
<proteinExistence type="inferred from homology"/>